<protein>
    <submittedName>
        <fullName evidence="2">Catenin alpha-1</fullName>
    </submittedName>
</protein>
<dbReference type="EMBL" id="BKCP01006848">
    <property type="protein sequence ID" value="GER44109.1"/>
    <property type="molecule type" value="Genomic_DNA"/>
</dbReference>
<name>A0A5A7QFM2_STRAF</name>
<sequence length="116" mass="12529">MSLMRMFRDGPEVSLSGSPIVSPITAALCGSDPFGPRRTYLHTGNKGPGKNTGQSLDAKKRPDNQGSQHDKGARRDHLLNGSIGRDLHTGSIIGLGMTLHEARDCVELPADFLHHF</sequence>
<feature type="compositionally biased region" description="Basic and acidic residues" evidence="1">
    <location>
        <begin position="57"/>
        <end position="78"/>
    </location>
</feature>
<accession>A0A5A7QFM2</accession>
<evidence type="ECO:0000256" key="1">
    <source>
        <dbReference type="SAM" id="MobiDB-lite"/>
    </source>
</evidence>
<gene>
    <name evidence="2" type="ORF">STAS_20996</name>
</gene>
<evidence type="ECO:0000313" key="2">
    <source>
        <dbReference type="EMBL" id="GER44109.1"/>
    </source>
</evidence>
<reference evidence="3" key="1">
    <citation type="journal article" date="2019" name="Curr. Biol.">
        <title>Genome Sequence of Striga asiatica Provides Insight into the Evolution of Plant Parasitism.</title>
        <authorList>
            <person name="Yoshida S."/>
            <person name="Kim S."/>
            <person name="Wafula E.K."/>
            <person name="Tanskanen J."/>
            <person name="Kim Y.M."/>
            <person name="Honaas L."/>
            <person name="Yang Z."/>
            <person name="Spallek T."/>
            <person name="Conn C.E."/>
            <person name="Ichihashi Y."/>
            <person name="Cheong K."/>
            <person name="Cui S."/>
            <person name="Der J.P."/>
            <person name="Gundlach H."/>
            <person name="Jiao Y."/>
            <person name="Hori C."/>
            <person name="Ishida J.K."/>
            <person name="Kasahara H."/>
            <person name="Kiba T."/>
            <person name="Kim M.S."/>
            <person name="Koo N."/>
            <person name="Laohavisit A."/>
            <person name="Lee Y.H."/>
            <person name="Lumba S."/>
            <person name="McCourt P."/>
            <person name="Mortimer J.C."/>
            <person name="Mutuku J.M."/>
            <person name="Nomura T."/>
            <person name="Sasaki-Sekimoto Y."/>
            <person name="Seto Y."/>
            <person name="Wang Y."/>
            <person name="Wakatake T."/>
            <person name="Sakakibara H."/>
            <person name="Demura T."/>
            <person name="Yamaguchi S."/>
            <person name="Yoneyama K."/>
            <person name="Manabe R.I."/>
            <person name="Nelson D.C."/>
            <person name="Schulman A.H."/>
            <person name="Timko M.P."/>
            <person name="dePamphilis C.W."/>
            <person name="Choi D."/>
            <person name="Shirasu K."/>
        </authorList>
    </citation>
    <scope>NUCLEOTIDE SEQUENCE [LARGE SCALE GENOMIC DNA]</scope>
    <source>
        <strain evidence="3">cv. UVA1</strain>
    </source>
</reference>
<keyword evidence="3" id="KW-1185">Reference proteome</keyword>
<evidence type="ECO:0000313" key="3">
    <source>
        <dbReference type="Proteomes" id="UP000325081"/>
    </source>
</evidence>
<dbReference type="Proteomes" id="UP000325081">
    <property type="component" value="Unassembled WGS sequence"/>
</dbReference>
<comment type="caution">
    <text evidence="2">The sequence shown here is derived from an EMBL/GenBank/DDBJ whole genome shotgun (WGS) entry which is preliminary data.</text>
</comment>
<feature type="region of interest" description="Disordered" evidence="1">
    <location>
        <begin position="35"/>
        <end position="86"/>
    </location>
</feature>
<dbReference type="AlphaFoldDB" id="A0A5A7QFM2"/>
<organism evidence="2 3">
    <name type="scientific">Striga asiatica</name>
    <name type="common">Asiatic witchweed</name>
    <name type="synonym">Buchnera asiatica</name>
    <dbReference type="NCBI Taxonomy" id="4170"/>
    <lineage>
        <taxon>Eukaryota</taxon>
        <taxon>Viridiplantae</taxon>
        <taxon>Streptophyta</taxon>
        <taxon>Embryophyta</taxon>
        <taxon>Tracheophyta</taxon>
        <taxon>Spermatophyta</taxon>
        <taxon>Magnoliopsida</taxon>
        <taxon>eudicotyledons</taxon>
        <taxon>Gunneridae</taxon>
        <taxon>Pentapetalae</taxon>
        <taxon>asterids</taxon>
        <taxon>lamiids</taxon>
        <taxon>Lamiales</taxon>
        <taxon>Orobanchaceae</taxon>
        <taxon>Buchnereae</taxon>
        <taxon>Striga</taxon>
    </lineage>
</organism>
<proteinExistence type="predicted"/>